<keyword evidence="4" id="KW-1185">Reference proteome</keyword>
<evidence type="ECO:0000313" key="3">
    <source>
        <dbReference type="EMBL" id="TCD63530.1"/>
    </source>
</evidence>
<proteinExistence type="predicted"/>
<organism evidence="3 4">
    <name type="scientific">Steccherinum ochraceum</name>
    <dbReference type="NCBI Taxonomy" id="92696"/>
    <lineage>
        <taxon>Eukaryota</taxon>
        <taxon>Fungi</taxon>
        <taxon>Dikarya</taxon>
        <taxon>Basidiomycota</taxon>
        <taxon>Agaricomycotina</taxon>
        <taxon>Agaricomycetes</taxon>
        <taxon>Polyporales</taxon>
        <taxon>Steccherinaceae</taxon>
        <taxon>Steccherinum</taxon>
    </lineage>
</organism>
<keyword evidence="2" id="KW-0812">Transmembrane</keyword>
<dbReference type="EMBL" id="RWJN01000291">
    <property type="protein sequence ID" value="TCD63530.1"/>
    <property type="molecule type" value="Genomic_DNA"/>
</dbReference>
<feature type="region of interest" description="Disordered" evidence="1">
    <location>
        <begin position="125"/>
        <end position="149"/>
    </location>
</feature>
<name>A0A4R0R7D1_9APHY</name>
<gene>
    <name evidence="3" type="ORF">EIP91_005300</name>
</gene>
<evidence type="ECO:0000256" key="2">
    <source>
        <dbReference type="SAM" id="Phobius"/>
    </source>
</evidence>
<feature type="transmembrane region" description="Helical" evidence="2">
    <location>
        <begin position="15"/>
        <end position="35"/>
    </location>
</feature>
<dbReference type="Proteomes" id="UP000292702">
    <property type="component" value="Unassembled WGS sequence"/>
</dbReference>
<feature type="transmembrane region" description="Helical" evidence="2">
    <location>
        <begin position="74"/>
        <end position="95"/>
    </location>
</feature>
<feature type="compositionally biased region" description="Basic and acidic residues" evidence="1">
    <location>
        <begin position="125"/>
        <end position="139"/>
    </location>
</feature>
<dbReference type="AlphaFoldDB" id="A0A4R0R7D1"/>
<sequence length="164" mass="18449">MLLRVLEVSYINKTLLILSDIYVIATTCALTYPMLKSGRMTRIPEFLFRDGLTDFALLLILTSLDLAYLRAFKLYNPLPTILDVLTYVLVCNFMFEIRNIASSRTHGAVTADSLELSIDTHRSDHDVDLREDGSSKLSDDVEDSSDASSVAWTDDETVYIDELA</sequence>
<accession>A0A4R0R7D1</accession>
<keyword evidence="2" id="KW-0472">Membrane</keyword>
<evidence type="ECO:0000256" key="1">
    <source>
        <dbReference type="SAM" id="MobiDB-lite"/>
    </source>
</evidence>
<reference evidence="3 4" key="1">
    <citation type="submission" date="2018-11" db="EMBL/GenBank/DDBJ databases">
        <title>Genome assembly of Steccherinum ochraceum LE-BIN_3174, the white-rot fungus of the Steccherinaceae family (The Residual Polyporoid clade, Polyporales, Basidiomycota).</title>
        <authorList>
            <person name="Fedorova T.V."/>
            <person name="Glazunova O.A."/>
            <person name="Landesman E.O."/>
            <person name="Moiseenko K.V."/>
            <person name="Psurtseva N.V."/>
            <person name="Savinova O.S."/>
            <person name="Shakhova N.V."/>
            <person name="Tyazhelova T.V."/>
            <person name="Vasina D.V."/>
        </authorList>
    </citation>
    <scope>NUCLEOTIDE SEQUENCE [LARGE SCALE GENOMIC DNA]</scope>
    <source>
        <strain evidence="3 4">LE-BIN_3174</strain>
    </source>
</reference>
<evidence type="ECO:0000313" key="4">
    <source>
        <dbReference type="Proteomes" id="UP000292702"/>
    </source>
</evidence>
<comment type="caution">
    <text evidence="3">The sequence shown here is derived from an EMBL/GenBank/DDBJ whole genome shotgun (WGS) entry which is preliminary data.</text>
</comment>
<protein>
    <submittedName>
        <fullName evidence="3">Uncharacterized protein</fullName>
    </submittedName>
</protein>
<feature type="transmembrane region" description="Helical" evidence="2">
    <location>
        <begin position="47"/>
        <end position="68"/>
    </location>
</feature>
<keyword evidence="2" id="KW-1133">Transmembrane helix</keyword>